<dbReference type="PATRIC" id="fig|1121877.4.peg.1026"/>
<proteinExistence type="predicted"/>
<dbReference type="eggNOG" id="COG3344">
    <property type="taxonomic scope" value="Bacteria"/>
</dbReference>
<feature type="region of interest" description="Disordered" evidence="1">
    <location>
        <begin position="1"/>
        <end position="53"/>
    </location>
</feature>
<dbReference type="Pfam" id="PF00078">
    <property type="entry name" value="RVT_1"/>
    <property type="match status" value="1"/>
</dbReference>
<evidence type="ECO:0000313" key="4">
    <source>
        <dbReference type="Proteomes" id="UP000032336"/>
    </source>
</evidence>
<dbReference type="PANTHER" id="PTHR34047:SF8">
    <property type="entry name" value="PROTEIN YKFC"/>
    <property type="match status" value="1"/>
</dbReference>
<dbReference type="InterPro" id="IPR051083">
    <property type="entry name" value="GrpII_Intron_Splice-Mob/Def"/>
</dbReference>
<dbReference type="GeneID" id="78372218"/>
<evidence type="ECO:0000259" key="2">
    <source>
        <dbReference type="PROSITE" id="PS50878"/>
    </source>
</evidence>
<dbReference type="SUPFAM" id="SSF56672">
    <property type="entry name" value="DNA/RNA polymerases"/>
    <property type="match status" value="1"/>
</dbReference>
<organism evidence="3 4">
    <name type="scientific">Ferrimicrobium acidiphilum DSM 19497</name>
    <dbReference type="NCBI Taxonomy" id="1121877"/>
    <lineage>
        <taxon>Bacteria</taxon>
        <taxon>Bacillati</taxon>
        <taxon>Actinomycetota</taxon>
        <taxon>Acidimicrobiia</taxon>
        <taxon>Acidimicrobiales</taxon>
        <taxon>Acidimicrobiaceae</taxon>
        <taxon>Ferrimicrobium</taxon>
    </lineage>
</organism>
<accession>A0A0D8FVE4</accession>
<dbReference type="RefSeq" id="WP_035392538.1">
    <property type="nucleotide sequence ID" value="NZ_JXUW01000006.1"/>
</dbReference>
<keyword evidence="4" id="KW-1185">Reference proteome</keyword>
<dbReference type="EMBL" id="JXUW01000006">
    <property type="protein sequence ID" value="KJE77240.1"/>
    <property type="molecule type" value="Genomic_DNA"/>
</dbReference>
<dbReference type="InterPro" id="IPR030931">
    <property type="entry name" value="Group_II_RT_mat"/>
</dbReference>
<reference evidence="3 4" key="1">
    <citation type="submission" date="2015-01" db="EMBL/GenBank/DDBJ databases">
        <title>Draft genome of the acidophilic iron oxidizer Ferrimicrobium acidiphilum strain T23.</title>
        <authorList>
            <person name="Poehlein A."/>
            <person name="Eisen S."/>
            <person name="Schloemann M."/>
            <person name="Johnson B.D."/>
            <person name="Daniel R."/>
            <person name="Muehling M."/>
        </authorList>
    </citation>
    <scope>NUCLEOTIDE SEQUENCE [LARGE SCALE GENOMIC DNA]</scope>
    <source>
        <strain evidence="3 4">T23</strain>
    </source>
</reference>
<dbReference type="InterPro" id="IPR000477">
    <property type="entry name" value="RT_dom"/>
</dbReference>
<sequence length="489" mass="56674">MNERGKSDNPILPTKLSNKTGGPVAEVVEGRGLAKGNTTNLTRPGRSAGQGVSNGLDRVREVARKDKDAKFTALLHHIDLDRLKAAYLAINPKAAPGIDKVTWHSYEENLRQNLEDLLQRVHSGAYRASPSRRVYIPKPDGRQRPLGIATLEDKIVQRAVVEVLNAIYEEDFLGFSYGFRPGRSPHHALDALSVGIERKKVNWVLDADISDFFSTLDRTWLRRFLEHRIADKRILRLIDKWLAAGVIEDGKWSETTEGSAQGASVSPLLANVYLHYVFDRWVRQWRQRRARGDMIVSRFADDFVVGFQNLGDARQFLSDLRERFAKFNLELHPDKTRLIEFGRFAAQNRKERGLKKPETFDFLGFTHICGKTRDGRFWLRRVTIAKRMRTKLKQVKTELRRRRHRSIPEQGQWLASVLRGHLNYYAVPGNIDAVSAFRDQVRRLWRETLRRRSQRSRMPWERFSRIDERWLPPARIVHPHPSLRFAART</sequence>
<dbReference type="STRING" id="1121877.FEAC_09520"/>
<dbReference type="AlphaFoldDB" id="A0A0D8FVE4"/>
<dbReference type="Proteomes" id="UP000032336">
    <property type="component" value="Unassembled WGS sequence"/>
</dbReference>
<name>A0A0D8FVE4_9ACTN</name>
<dbReference type="PROSITE" id="PS50878">
    <property type="entry name" value="RT_POL"/>
    <property type="match status" value="1"/>
</dbReference>
<dbReference type="NCBIfam" id="TIGR04416">
    <property type="entry name" value="group_II_RT_mat"/>
    <property type="match status" value="1"/>
</dbReference>
<feature type="domain" description="Reverse transcriptase" evidence="2">
    <location>
        <begin position="117"/>
        <end position="367"/>
    </location>
</feature>
<dbReference type="CDD" id="cd01651">
    <property type="entry name" value="RT_G2_intron"/>
    <property type="match status" value="1"/>
</dbReference>
<evidence type="ECO:0000256" key="1">
    <source>
        <dbReference type="SAM" id="MobiDB-lite"/>
    </source>
</evidence>
<gene>
    <name evidence="3" type="primary">ltrA1</name>
    <name evidence="3" type="ORF">FEAC_09520</name>
</gene>
<protein>
    <submittedName>
        <fullName evidence="3">Group II intron-encoded protein LtrA</fullName>
    </submittedName>
</protein>
<comment type="caution">
    <text evidence="3">The sequence shown here is derived from an EMBL/GenBank/DDBJ whole genome shotgun (WGS) entry which is preliminary data.</text>
</comment>
<evidence type="ECO:0000313" key="3">
    <source>
        <dbReference type="EMBL" id="KJE77240.1"/>
    </source>
</evidence>
<dbReference type="PANTHER" id="PTHR34047">
    <property type="entry name" value="NUCLEAR INTRON MATURASE 1, MITOCHONDRIAL-RELATED"/>
    <property type="match status" value="1"/>
</dbReference>
<dbReference type="InterPro" id="IPR043502">
    <property type="entry name" value="DNA/RNA_pol_sf"/>
</dbReference>